<keyword evidence="3" id="KW-1185">Reference proteome</keyword>
<organism evidence="1 4">
    <name type="scientific">Aerococcus mictus</name>
    <dbReference type="NCBI Taxonomy" id="2976810"/>
    <lineage>
        <taxon>Bacteria</taxon>
        <taxon>Bacillati</taxon>
        <taxon>Bacillota</taxon>
        <taxon>Bacilli</taxon>
        <taxon>Lactobacillales</taxon>
        <taxon>Aerococcaceae</taxon>
        <taxon>Aerococcus</taxon>
    </lineage>
</organism>
<evidence type="ECO:0000313" key="1">
    <source>
        <dbReference type="EMBL" id="MCY3088092.1"/>
    </source>
</evidence>
<evidence type="ECO:0000313" key="3">
    <source>
        <dbReference type="Proteomes" id="UP000250354"/>
    </source>
</evidence>
<dbReference type="EMBL" id="JAOTMY010000005">
    <property type="protein sequence ID" value="MCY3088092.1"/>
    <property type="molecule type" value="Genomic_DNA"/>
</dbReference>
<dbReference type="AlphaFoldDB" id="A0A1E9PSQ8"/>
<dbReference type="RefSeq" id="WP_070558402.1">
    <property type="nucleotide sequence ID" value="NZ_CAJHLG010000006.1"/>
</dbReference>
<gene>
    <name evidence="2" type="ORF">DBT44_0007755</name>
    <name evidence="1" type="ORF">ODY61_08220</name>
</gene>
<reference evidence="2 3" key="1">
    <citation type="journal article" date="2020" name="J. Bacteriol.">
        <title>Aerococcus urinae Isolated from Women with Lower Urinary Tract Symptoms: In Vitro Aggregation and Genome Analysis.</title>
        <authorList>
            <person name="Hilt E.E."/>
            <person name="Putonti C."/>
            <person name="Thomas-White K."/>
            <person name="Lewis A.L."/>
            <person name="Visick K.L."/>
            <person name="Gilbert N.M."/>
            <person name="Wolfe A.J."/>
        </authorList>
    </citation>
    <scope>NUCLEOTIDE SEQUENCE [LARGE SCALE GENOMIC DNA]</scope>
    <source>
        <strain evidence="2 3">UMB1016</strain>
    </source>
</reference>
<protein>
    <recommendedName>
        <fullName evidence="5">Phage protein</fullName>
    </recommendedName>
</protein>
<dbReference type="GeneID" id="86858977"/>
<evidence type="ECO:0000313" key="4">
    <source>
        <dbReference type="Proteomes" id="UP001069047"/>
    </source>
</evidence>
<proteinExistence type="predicted"/>
<evidence type="ECO:0008006" key="5">
    <source>
        <dbReference type="Google" id="ProtNLM"/>
    </source>
</evidence>
<accession>A0A9Q4H4R3</accession>
<accession>A0A1E9PSQ8</accession>
<dbReference type="Proteomes" id="UP001069047">
    <property type="component" value="Unassembled WGS sequence"/>
</dbReference>
<name>A0A1E9PSQ8_9LACT</name>
<sequence>MMIVREYIELYQSIYNLDENTYDKIKAKVYRELRKLNSWYELDEKQSIGKTTAYVLDEETENKLNKVMRPYFQKLANIQSTAFEKQKKANKVFAENLNDLFVSDNRSDEERYTYEIPKEDKLYVMIEALFNEQFSLNEELWKEDYTNCQLFFDDEEAMESDSLIISTFRLKNPFKYYVKKKESNND</sequence>
<reference evidence="2" key="3">
    <citation type="submission" date="2024-02" db="EMBL/GenBank/DDBJ databases">
        <authorList>
            <person name="Choi B."/>
        </authorList>
    </citation>
    <scope>NUCLEOTIDE SEQUENCE</scope>
    <source>
        <strain evidence="2">UMB1016</strain>
    </source>
</reference>
<dbReference type="EMBL" id="CP145132">
    <property type="protein sequence ID" value="WWC54280.1"/>
    <property type="molecule type" value="Genomic_DNA"/>
</dbReference>
<evidence type="ECO:0000313" key="2">
    <source>
        <dbReference type="EMBL" id="WWC54280.1"/>
    </source>
</evidence>
<dbReference type="Proteomes" id="UP000250354">
    <property type="component" value="Chromosome"/>
</dbReference>
<reference evidence="1" key="2">
    <citation type="submission" date="2022-09" db="EMBL/GenBank/DDBJ databases">
        <title>Aerococcus urinae taxonomy study.</title>
        <authorList>
            <person name="Christensen J."/>
            <person name="Senneby E."/>
        </authorList>
    </citation>
    <scope>NUCLEOTIDE SEQUENCE</scope>
    <source>
        <strain evidence="1">LUND-41-B12</strain>
    </source>
</reference>